<accession>K2FXX9</accession>
<reference evidence="1" key="1">
    <citation type="journal article" date="2012" name="Science">
        <title>Fermentation, hydrogen, and sulfur metabolism in multiple uncultivated bacterial phyla.</title>
        <authorList>
            <person name="Wrighton K.C."/>
            <person name="Thomas B.C."/>
            <person name="Sharon I."/>
            <person name="Miller C.S."/>
            <person name="Castelle C.J."/>
            <person name="VerBerkmoes N.C."/>
            <person name="Wilkins M.J."/>
            <person name="Hettich R.L."/>
            <person name="Lipton M.S."/>
            <person name="Williams K.H."/>
            <person name="Long P.E."/>
            <person name="Banfield J.F."/>
        </authorList>
    </citation>
    <scope>NUCLEOTIDE SEQUENCE [LARGE SCALE GENOMIC DNA]</scope>
</reference>
<organism evidence="1">
    <name type="scientific">uncultured bacterium</name>
    <name type="common">gcode 4</name>
    <dbReference type="NCBI Taxonomy" id="1234023"/>
    <lineage>
        <taxon>Bacteria</taxon>
        <taxon>environmental samples</taxon>
    </lineage>
</organism>
<dbReference type="AlphaFoldDB" id="K2FXX9"/>
<evidence type="ECO:0000313" key="1">
    <source>
        <dbReference type="EMBL" id="EKE27843.1"/>
    </source>
</evidence>
<dbReference type="EMBL" id="AMFJ01000417">
    <property type="protein sequence ID" value="EKE27843.1"/>
    <property type="molecule type" value="Genomic_DNA"/>
</dbReference>
<gene>
    <name evidence="1" type="ORF">ACD_3C00143G0005</name>
</gene>
<name>K2FXX9_9BACT</name>
<proteinExistence type="predicted"/>
<protein>
    <submittedName>
        <fullName evidence="1">Uncharacterized protein</fullName>
    </submittedName>
</protein>
<sequence>MKNSAEKTAIKEWETKLADSQTAATVKKVKRNIVFYFCGDSFDNWNFTLSLPKDAYDQVVEIKRSNEKWQGFQMDIWHGLNVYPAEQIFLSN</sequence>
<comment type="caution">
    <text evidence="1">The sequence shown here is derived from an EMBL/GenBank/DDBJ whole genome shotgun (WGS) entry which is preliminary data.</text>
</comment>